<dbReference type="RefSeq" id="WP_390328955.1">
    <property type="nucleotide sequence ID" value="NZ_JBHRTP010000009.1"/>
</dbReference>
<proteinExistence type="predicted"/>
<gene>
    <name evidence="1" type="ORF">ACFOFO_04700</name>
</gene>
<sequence>MQLSVRQMISSQYLFKLLRGWTLDETYNETVNTSIEYGGASGIGLIHATSMFGAGGGH</sequence>
<accession>A0ABV7EWX3</accession>
<dbReference type="Proteomes" id="UP001595530">
    <property type="component" value="Unassembled WGS sequence"/>
</dbReference>
<evidence type="ECO:0000313" key="2">
    <source>
        <dbReference type="Proteomes" id="UP001595530"/>
    </source>
</evidence>
<organism evidence="1 2">
    <name type="scientific">Undibacterium arcticum</name>
    <dbReference type="NCBI Taxonomy" id="1762892"/>
    <lineage>
        <taxon>Bacteria</taxon>
        <taxon>Pseudomonadati</taxon>
        <taxon>Pseudomonadota</taxon>
        <taxon>Betaproteobacteria</taxon>
        <taxon>Burkholderiales</taxon>
        <taxon>Oxalobacteraceae</taxon>
        <taxon>Undibacterium</taxon>
    </lineage>
</organism>
<evidence type="ECO:0000313" key="1">
    <source>
        <dbReference type="EMBL" id="MFC3107268.1"/>
    </source>
</evidence>
<dbReference type="EMBL" id="JBHRTP010000009">
    <property type="protein sequence ID" value="MFC3107268.1"/>
    <property type="molecule type" value="Genomic_DNA"/>
</dbReference>
<reference evidence="2" key="1">
    <citation type="journal article" date="2019" name="Int. J. Syst. Evol. Microbiol.">
        <title>The Global Catalogue of Microorganisms (GCM) 10K type strain sequencing project: providing services to taxonomists for standard genome sequencing and annotation.</title>
        <authorList>
            <consortium name="The Broad Institute Genomics Platform"/>
            <consortium name="The Broad Institute Genome Sequencing Center for Infectious Disease"/>
            <person name="Wu L."/>
            <person name="Ma J."/>
        </authorList>
    </citation>
    <scope>NUCLEOTIDE SEQUENCE [LARGE SCALE GENOMIC DNA]</scope>
    <source>
        <strain evidence="2">KCTC 42986</strain>
    </source>
</reference>
<comment type="caution">
    <text evidence="1">The sequence shown here is derived from an EMBL/GenBank/DDBJ whole genome shotgun (WGS) entry which is preliminary data.</text>
</comment>
<name>A0ABV7EWX3_9BURK</name>
<keyword evidence="2" id="KW-1185">Reference proteome</keyword>
<protein>
    <submittedName>
        <fullName evidence="1">Uncharacterized protein</fullName>
    </submittedName>
</protein>